<keyword evidence="2" id="KW-1185">Reference proteome</keyword>
<sequence length="114" mass="13078">FSLNVQHFEFETCIIIHFRRIFNHGHVNIPFESRDGKSILYVMSPGPQPTSIHVPDILFKSLANSFIAINTPRFCISLKLACSAGFTMFDCLYYILLYTAFINMNNMSYTVTTL</sequence>
<dbReference type="Proteomes" id="UP000078540">
    <property type="component" value="Unassembled WGS sequence"/>
</dbReference>
<proteinExistence type="predicted"/>
<evidence type="ECO:0000313" key="2">
    <source>
        <dbReference type="Proteomes" id="UP000078540"/>
    </source>
</evidence>
<accession>A0A195BLT6</accession>
<organism evidence="1 2">
    <name type="scientific">Atta colombica</name>
    <dbReference type="NCBI Taxonomy" id="520822"/>
    <lineage>
        <taxon>Eukaryota</taxon>
        <taxon>Metazoa</taxon>
        <taxon>Ecdysozoa</taxon>
        <taxon>Arthropoda</taxon>
        <taxon>Hexapoda</taxon>
        <taxon>Insecta</taxon>
        <taxon>Pterygota</taxon>
        <taxon>Neoptera</taxon>
        <taxon>Endopterygota</taxon>
        <taxon>Hymenoptera</taxon>
        <taxon>Apocrita</taxon>
        <taxon>Aculeata</taxon>
        <taxon>Formicoidea</taxon>
        <taxon>Formicidae</taxon>
        <taxon>Myrmicinae</taxon>
        <taxon>Atta</taxon>
    </lineage>
</organism>
<dbReference type="EMBL" id="KQ976450">
    <property type="protein sequence ID" value="KYM85729.1"/>
    <property type="molecule type" value="Genomic_DNA"/>
</dbReference>
<dbReference type="AlphaFoldDB" id="A0A195BLT6"/>
<evidence type="ECO:0000313" key="1">
    <source>
        <dbReference type="EMBL" id="KYM85729.1"/>
    </source>
</evidence>
<gene>
    <name evidence="1" type="ORF">ALC53_04510</name>
</gene>
<feature type="non-terminal residue" evidence="1">
    <location>
        <position position="1"/>
    </location>
</feature>
<reference evidence="1 2" key="1">
    <citation type="submission" date="2015-09" db="EMBL/GenBank/DDBJ databases">
        <title>Atta colombica WGS genome.</title>
        <authorList>
            <person name="Nygaard S."/>
            <person name="Hu H."/>
            <person name="Boomsma J."/>
            <person name="Zhang G."/>
        </authorList>
    </citation>
    <scope>NUCLEOTIDE SEQUENCE [LARGE SCALE GENOMIC DNA]</scope>
    <source>
        <strain evidence="1">Treedump-2</strain>
        <tissue evidence="1">Whole body</tissue>
    </source>
</reference>
<name>A0A195BLT6_9HYME</name>
<protein>
    <submittedName>
        <fullName evidence="1">Uncharacterized protein</fullName>
    </submittedName>
</protein>